<dbReference type="PANTHER" id="PTHR11432">
    <property type="entry name" value="NADH DEHYDROGENASE SUBUNIT 1"/>
    <property type="match status" value="1"/>
</dbReference>
<keyword evidence="6" id="KW-0520">NAD</keyword>
<dbReference type="Proteomes" id="UP000187203">
    <property type="component" value="Unassembled WGS sequence"/>
</dbReference>
<name>A0A1R3L1L1_9ROSI</name>
<dbReference type="PANTHER" id="PTHR11432:SF3">
    <property type="entry name" value="NADH-UBIQUINONE OXIDOREDUCTASE CHAIN 1"/>
    <property type="match status" value="1"/>
</dbReference>
<evidence type="ECO:0000256" key="1">
    <source>
        <dbReference type="ARBA" id="ARBA00004141"/>
    </source>
</evidence>
<evidence type="ECO:0000256" key="6">
    <source>
        <dbReference type="RuleBase" id="RU000471"/>
    </source>
</evidence>
<comment type="caution">
    <text evidence="8">The sequence shown here is derived from an EMBL/GenBank/DDBJ whole genome shotgun (WGS) entry which is preliminary data.</text>
</comment>
<dbReference type="GO" id="GO:0005886">
    <property type="term" value="C:plasma membrane"/>
    <property type="evidence" value="ECO:0007669"/>
    <property type="project" value="UniProtKB-SubCell"/>
</dbReference>
<dbReference type="InterPro" id="IPR001694">
    <property type="entry name" value="NADH_UbQ_OxRdtase_su1/FPO"/>
</dbReference>
<feature type="transmembrane region" description="Helical" evidence="7">
    <location>
        <begin position="96"/>
        <end position="119"/>
    </location>
</feature>
<comment type="similarity">
    <text evidence="2 6">Belongs to the complex I subunit 1 family.</text>
</comment>
<dbReference type="AlphaFoldDB" id="A0A1R3L1L1"/>
<feature type="transmembrane region" description="Helical" evidence="7">
    <location>
        <begin position="223"/>
        <end position="241"/>
    </location>
</feature>
<dbReference type="EMBL" id="AWUE01004945">
    <property type="protein sequence ID" value="OMP13179.1"/>
    <property type="molecule type" value="Genomic_DNA"/>
</dbReference>
<accession>A0A1R3L1L1</accession>
<dbReference type="PROSITE" id="PS00668">
    <property type="entry name" value="COMPLEX1_ND1_2"/>
    <property type="match status" value="1"/>
</dbReference>
<dbReference type="HAMAP" id="MF_01350">
    <property type="entry name" value="NDH1_NuoH"/>
    <property type="match status" value="1"/>
</dbReference>
<dbReference type="OrthoDB" id="986899at2759"/>
<proteinExistence type="inferred from homology"/>
<feature type="transmembrane region" description="Helical" evidence="7">
    <location>
        <begin position="355"/>
        <end position="374"/>
    </location>
</feature>
<comment type="subcellular location">
    <subcellularLocation>
        <location evidence="6">Cell membrane</location>
        <topology evidence="6">Multi-pass membrane protein</topology>
    </subcellularLocation>
    <subcellularLocation>
        <location evidence="1">Membrane</location>
        <topology evidence="1">Multi-pass membrane protein</topology>
    </subcellularLocation>
</comment>
<keyword evidence="3 6" id="KW-0812">Transmembrane</keyword>
<dbReference type="InterPro" id="IPR018086">
    <property type="entry name" value="NADH_UbQ_OxRdtase_su1_CS"/>
</dbReference>
<evidence type="ECO:0000313" key="9">
    <source>
        <dbReference type="Proteomes" id="UP000187203"/>
    </source>
</evidence>
<evidence type="ECO:0000256" key="4">
    <source>
        <dbReference type="ARBA" id="ARBA00022989"/>
    </source>
</evidence>
<keyword evidence="4 7" id="KW-1133">Transmembrane helix</keyword>
<gene>
    <name evidence="8" type="ORF">COLO4_02137</name>
</gene>
<organism evidence="8 9">
    <name type="scientific">Corchorus olitorius</name>
    <dbReference type="NCBI Taxonomy" id="93759"/>
    <lineage>
        <taxon>Eukaryota</taxon>
        <taxon>Viridiplantae</taxon>
        <taxon>Streptophyta</taxon>
        <taxon>Embryophyta</taxon>
        <taxon>Tracheophyta</taxon>
        <taxon>Spermatophyta</taxon>
        <taxon>Magnoliopsida</taxon>
        <taxon>eudicotyledons</taxon>
        <taxon>Gunneridae</taxon>
        <taxon>Pentapetalae</taxon>
        <taxon>rosids</taxon>
        <taxon>malvids</taxon>
        <taxon>Malvales</taxon>
        <taxon>Malvaceae</taxon>
        <taxon>Grewioideae</taxon>
        <taxon>Apeibeae</taxon>
        <taxon>Corchorus</taxon>
    </lineage>
</organism>
<evidence type="ECO:0000256" key="7">
    <source>
        <dbReference type="SAM" id="Phobius"/>
    </source>
</evidence>
<evidence type="ECO:0000313" key="8">
    <source>
        <dbReference type="EMBL" id="OMP13179.1"/>
    </source>
</evidence>
<keyword evidence="5 7" id="KW-0472">Membrane</keyword>
<keyword evidence="9" id="KW-1185">Reference proteome</keyword>
<reference evidence="9" key="1">
    <citation type="submission" date="2013-09" db="EMBL/GenBank/DDBJ databases">
        <title>Corchorus olitorius genome sequencing.</title>
        <authorList>
            <person name="Alam M."/>
            <person name="Haque M.S."/>
            <person name="Islam M.S."/>
            <person name="Emdad E.M."/>
            <person name="Islam M.M."/>
            <person name="Ahmed B."/>
            <person name="Halim A."/>
            <person name="Hossen Q.M.M."/>
            <person name="Hossain M.Z."/>
            <person name="Ahmed R."/>
            <person name="Khan M.M."/>
            <person name="Islam R."/>
            <person name="Rashid M.M."/>
            <person name="Khan S.A."/>
            <person name="Rahman M.S."/>
            <person name="Alam M."/>
            <person name="Yahiya A.S."/>
            <person name="Khan M.S."/>
            <person name="Azam M.S."/>
            <person name="Haque T."/>
            <person name="Lashkar M.Z.H."/>
            <person name="Akhand A.I."/>
            <person name="Morshed G."/>
            <person name="Roy S."/>
            <person name="Uddin K.S."/>
            <person name="Rabeya T."/>
            <person name="Hossain A.S."/>
            <person name="Chowdhury A."/>
            <person name="Snigdha A.R."/>
            <person name="Mortoza M.S."/>
            <person name="Matin S.A."/>
            <person name="Hoque S.M.E."/>
            <person name="Islam M.K."/>
            <person name="Roy D.K."/>
            <person name="Haider R."/>
            <person name="Moosa M.M."/>
            <person name="Elias S.M."/>
            <person name="Hasan A.M."/>
            <person name="Jahan S."/>
            <person name="Shafiuddin M."/>
            <person name="Mahmood N."/>
            <person name="Shommy N.S."/>
        </authorList>
    </citation>
    <scope>NUCLEOTIDE SEQUENCE [LARGE SCALE GENOMIC DNA]</scope>
    <source>
        <strain evidence="9">cv. O-4</strain>
    </source>
</reference>
<evidence type="ECO:0000256" key="5">
    <source>
        <dbReference type="ARBA" id="ARBA00023136"/>
    </source>
</evidence>
<evidence type="ECO:0000256" key="2">
    <source>
        <dbReference type="ARBA" id="ARBA00010535"/>
    </source>
</evidence>
<dbReference type="GO" id="GO:0009060">
    <property type="term" value="P:aerobic respiration"/>
    <property type="evidence" value="ECO:0007669"/>
    <property type="project" value="TreeGrafter"/>
</dbReference>
<sequence length="375" mass="41523">MNATCSCDQCSGKATLWMKGDEIVRVTARKDQWGEVEEFICDTCPYSTWAERKVAAVMQDRIGPNRAGPFALLQPLADGGKFFFKEDFTPANAERFLFVLGPALVMFISLITGAVIPWGKSLNIGGTSFDLQVANIDVGVLYIIGMASIGVYGIMIGGWASNNKYSLIGAIRASSQMISYELAMGLALLSIIMMTGSLDLKVISETQATGKLWGLFAIDGMNWNIFYQPIAFLVFIVAALAETNRHPFDLPECESELVTGYSTEYSSMKLGLYMFGEYVNMFISNAFMVVLFFGGYNYPGIEWVTQHWGENTAGILSIVAFLTKTIIGILIFMWIRWTLPRFRYDQLMHLGWKTLIPMALVNLLVTGAVILAFGS</sequence>
<evidence type="ECO:0000256" key="3">
    <source>
        <dbReference type="ARBA" id="ARBA00022692"/>
    </source>
</evidence>
<feature type="transmembrane region" description="Helical" evidence="7">
    <location>
        <begin position="313"/>
        <end position="335"/>
    </location>
</feature>
<feature type="transmembrane region" description="Helical" evidence="7">
    <location>
        <begin position="270"/>
        <end position="293"/>
    </location>
</feature>
<dbReference type="STRING" id="93759.A0A1R3L1L1"/>
<dbReference type="GO" id="GO:0003954">
    <property type="term" value="F:NADH dehydrogenase activity"/>
    <property type="evidence" value="ECO:0007669"/>
    <property type="project" value="TreeGrafter"/>
</dbReference>
<feature type="transmembrane region" description="Helical" evidence="7">
    <location>
        <begin position="182"/>
        <end position="203"/>
    </location>
</feature>
<protein>
    <submittedName>
        <fullName evidence="8">NADH:ubiquinone oxidoreductase</fullName>
    </submittedName>
</protein>
<dbReference type="Pfam" id="PF00146">
    <property type="entry name" value="NADHdh"/>
    <property type="match status" value="1"/>
</dbReference>
<dbReference type="NCBIfam" id="NF004741">
    <property type="entry name" value="PRK06076.1-2"/>
    <property type="match status" value="1"/>
</dbReference>
<feature type="transmembrane region" description="Helical" evidence="7">
    <location>
        <begin position="139"/>
        <end position="161"/>
    </location>
</feature>